<dbReference type="InParanoid" id="A9UTH9"/>
<feature type="non-terminal residue" evidence="2">
    <location>
        <position position="1"/>
    </location>
</feature>
<evidence type="ECO:0000313" key="2">
    <source>
        <dbReference type="EMBL" id="EDQ91496.1"/>
    </source>
</evidence>
<evidence type="ECO:0000256" key="1">
    <source>
        <dbReference type="SAM" id="MobiDB-lite"/>
    </source>
</evidence>
<dbReference type="KEGG" id="mbr:MONBRDRAFT_23467"/>
<feature type="compositionally biased region" description="Basic and acidic residues" evidence="1">
    <location>
        <begin position="158"/>
        <end position="177"/>
    </location>
</feature>
<feature type="region of interest" description="Disordered" evidence="1">
    <location>
        <begin position="79"/>
        <end position="238"/>
    </location>
</feature>
<reference evidence="2 3" key="1">
    <citation type="journal article" date="2008" name="Nature">
        <title>The genome of the choanoflagellate Monosiga brevicollis and the origin of metazoans.</title>
        <authorList>
            <consortium name="JGI Sequencing"/>
            <person name="King N."/>
            <person name="Westbrook M.J."/>
            <person name="Young S.L."/>
            <person name="Kuo A."/>
            <person name="Abedin M."/>
            <person name="Chapman J."/>
            <person name="Fairclough S."/>
            <person name="Hellsten U."/>
            <person name="Isogai Y."/>
            <person name="Letunic I."/>
            <person name="Marr M."/>
            <person name="Pincus D."/>
            <person name="Putnam N."/>
            <person name="Rokas A."/>
            <person name="Wright K.J."/>
            <person name="Zuzow R."/>
            <person name="Dirks W."/>
            <person name="Good M."/>
            <person name="Goodstein D."/>
            <person name="Lemons D."/>
            <person name="Li W."/>
            <person name="Lyons J.B."/>
            <person name="Morris A."/>
            <person name="Nichols S."/>
            <person name="Richter D.J."/>
            <person name="Salamov A."/>
            <person name="Bork P."/>
            <person name="Lim W.A."/>
            <person name="Manning G."/>
            <person name="Miller W.T."/>
            <person name="McGinnis W."/>
            <person name="Shapiro H."/>
            <person name="Tjian R."/>
            <person name="Grigoriev I.V."/>
            <person name="Rokhsar D."/>
        </authorList>
    </citation>
    <scope>NUCLEOTIDE SEQUENCE [LARGE SCALE GENOMIC DNA]</scope>
    <source>
        <strain evidence="3">MX1 / ATCC 50154</strain>
    </source>
</reference>
<dbReference type="eggNOG" id="KOG0885">
    <property type="taxonomic scope" value="Eukaryota"/>
</dbReference>
<feature type="compositionally biased region" description="Basic and acidic residues" evidence="1">
    <location>
        <begin position="39"/>
        <end position="65"/>
    </location>
</feature>
<organism evidence="2 3">
    <name type="scientific">Monosiga brevicollis</name>
    <name type="common">Choanoflagellate</name>
    <dbReference type="NCBI Taxonomy" id="81824"/>
    <lineage>
        <taxon>Eukaryota</taxon>
        <taxon>Choanoflagellata</taxon>
        <taxon>Craspedida</taxon>
        <taxon>Salpingoecidae</taxon>
        <taxon>Monosiga</taxon>
    </lineage>
</organism>
<dbReference type="STRING" id="81824.A9UTH9"/>
<dbReference type="RefSeq" id="XP_001743918.1">
    <property type="nucleotide sequence ID" value="XM_001743866.1"/>
</dbReference>
<evidence type="ECO:0000313" key="3">
    <source>
        <dbReference type="Proteomes" id="UP000001357"/>
    </source>
</evidence>
<keyword evidence="3" id="KW-1185">Reference proteome</keyword>
<feature type="compositionally biased region" description="Low complexity" evidence="1">
    <location>
        <begin position="87"/>
        <end position="96"/>
    </location>
</feature>
<feature type="region of interest" description="Disordered" evidence="1">
    <location>
        <begin position="1"/>
        <end position="65"/>
    </location>
</feature>
<feature type="compositionally biased region" description="Basic and acidic residues" evidence="1">
    <location>
        <begin position="1"/>
        <end position="21"/>
    </location>
</feature>
<sequence length="238" mass="27681">LGKIKSSHETVEDRRLRKDTGDLDPAEEYVSKLGNKPQRKVEVDNEEKRQRKPVEPAEPTREERLEALRQESEALKAELREGDRQTAAKAAPSAASDHQPKTQGALYLSMQQEKFKPRAKQKKSDRERDTMAMLERFQSKLFGGDEPSSKKTKASTLRSDDKEEAAFILREEEKLGDDSGWMSHRLENQVDHAPKGIDPELDPNTLDLYDPRNPLNQRRREKDRKDKKDRSRRHHHRR</sequence>
<feature type="compositionally biased region" description="Basic and acidic residues" evidence="1">
    <location>
        <begin position="184"/>
        <end position="198"/>
    </location>
</feature>
<accession>A9UTH9</accession>
<feature type="compositionally biased region" description="Basic and acidic residues" evidence="1">
    <location>
        <begin position="218"/>
        <end position="229"/>
    </location>
</feature>
<dbReference type="AlphaFoldDB" id="A9UTH9"/>
<dbReference type="EMBL" id="CH991545">
    <property type="protein sequence ID" value="EDQ91496.1"/>
    <property type="molecule type" value="Genomic_DNA"/>
</dbReference>
<gene>
    <name evidence="2" type="ORF">MONBRDRAFT_23467</name>
</gene>
<dbReference type="Proteomes" id="UP000001357">
    <property type="component" value="Unassembled WGS sequence"/>
</dbReference>
<name>A9UTH9_MONBE</name>
<proteinExistence type="predicted"/>
<protein>
    <submittedName>
        <fullName evidence="2">Uncharacterized protein</fullName>
    </submittedName>
</protein>
<dbReference type="GeneID" id="5889225"/>